<evidence type="ECO:0000313" key="9">
    <source>
        <dbReference type="Proteomes" id="UP001158049"/>
    </source>
</evidence>
<reference evidence="8 9" key="1">
    <citation type="submission" date="2017-05" db="EMBL/GenBank/DDBJ databases">
        <authorList>
            <person name="Varghese N."/>
            <person name="Submissions S."/>
        </authorList>
    </citation>
    <scope>NUCLEOTIDE SEQUENCE [LARGE SCALE GENOMIC DNA]</scope>
    <source>
        <strain evidence="8 9">DSM 26001</strain>
    </source>
</reference>
<evidence type="ECO:0000256" key="5">
    <source>
        <dbReference type="ARBA" id="ARBA00023136"/>
    </source>
</evidence>
<feature type="transmembrane region" description="Helical" evidence="6">
    <location>
        <begin position="112"/>
        <end position="133"/>
    </location>
</feature>
<protein>
    <submittedName>
        <fullName evidence="8">Predicted arabinose efflux permease, MFS family</fullName>
    </submittedName>
</protein>
<feature type="transmembrane region" description="Helical" evidence="6">
    <location>
        <begin position="216"/>
        <end position="239"/>
    </location>
</feature>
<dbReference type="Pfam" id="PF07690">
    <property type="entry name" value="MFS_1"/>
    <property type="match status" value="1"/>
</dbReference>
<keyword evidence="2" id="KW-1003">Cell membrane</keyword>
<dbReference type="Proteomes" id="UP001158049">
    <property type="component" value="Unassembled WGS sequence"/>
</dbReference>
<keyword evidence="9" id="KW-1185">Reference proteome</keyword>
<dbReference type="InterPro" id="IPR050189">
    <property type="entry name" value="MFS_Efflux_Transporters"/>
</dbReference>
<evidence type="ECO:0000256" key="6">
    <source>
        <dbReference type="SAM" id="Phobius"/>
    </source>
</evidence>
<keyword evidence="3 6" id="KW-0812">Transmembrane</keyword>
<dbReference type="PROSITE" id="PS50850">
    <property type="entry name" value="MFS"/>
    <property type="match status" value="1"/>
</dbReference>
<dbReference type="InterPro" id="IPR020846">
    <property type="entry name" value="MFS_dom"/>
</dbReference>
<evidence type="ECO:0000256" key="2">
    <source>
        <dbReference type="ARBA" id="ARBA00022475"/>
    </source>
</evidence>
<organism evidence="8 9">
    <name type="scientific">Noviherbaspirillum suwonense</name>
    <dbReference type="NCBI Taxonomy" id="1224511"/>
    <lineage>
        <taxon>Bacteria</taxon>
        <taxon>Pseudomonadati</taxon>
        <taxon>Pseudomonadota</taxon>
        <taxon>Betaproteobacteria</taxon>
        <taxon>Burkholderiales</taxon>
        <taxon>Oxalobacteraceae</taxon>
        <taxon>Noviherbaspirillum</taxon>
    </lineage>
</organism>
<accession>A0ABY1QQI1</accession>
<feature type="transmembrane region" description="Helical" evidence="6">
    <location>
        <begin position="293"/>
        <end position="310"/>
    </location>
</feature>
<dbReference type="InterPro" id="IPR011701">
    <property type="entry name" value="MFS"/>
</dbReference>
<dbReference type="Gene3D" id="1.20.1250.20">
    <property type="entry name" value="MFS general substrate transporter like domains"/>
    <property type="match status" value="1"/>
</dbReference>
<comment type="subcellular location">
    <subcellularLocation>
        <location evidence="1">Cell membrane</location>
        <topology evidence="1">Multi-pass membrane protein</topology>
    </subcellularLocation>
</comment>
<feature type="transmembrane region" description="Helical" evidence="6">
    <location>
        <begin position="58"/>
        <end position="81"/>
    </location>
</feature>
<feature type="transmembrane region" description="Helical" evidence="6">
    <location>
        <begin position="316"/>
        <end position="338"/>
    </location>
</feature>
<dbReference type="PANTHER" id="PTHR43124">
    <property type="entry name" value="PURINE EFFLUX PUMP PBUE"/>
    <property type="match status" value="1"/>
</dbReference>
<gene>
    <name evidence="8" type="ORF">SAMN06295970_12369</name>
</gene>
<feature type="transmembrane region" description="Helical" evidence="6">
    <location>
        <begin position="259"/>
        <end position="281"/>
    </location>
</feature>
<evidence type="ECO:0000259" key="7">
    <source>
        <dbReference type="PROSITE" id="PS50850"/>
    </source>
</evidence>
<dbReference type="EMBL" id="FXUL01000023">
    <property type="protein sequence ID" value="SMP75810.1"/>
    <property type="molecule type" value="Genomic_DNA"/>
</dbReference>
<keyword evidence="4 6" id="KW-1133">Transmembrane helix</keyword>
<dbReference type="SUPFAM" id="SSF103473">
    <property type="entry name" value="MFS general substrate transporter"/>
    <property type="match status" value="1"/>
</dbReference>
<feature type="transmembrane region" description="Helical" evidence="6">
    <location>
        <begin position="350"/>
        <end position="368"/>
    </location>
</feature>
<feature type="transmembrane region" description="Helical" evidence="6">
    <location>
        <begin position="388"/>
        <end position="407"/>
    </location>
</feature>
<name>A0ABY1QQI1_9BURK</name>
<keyword evidence="5 6" id="KW-0472">Membrane</keyword>
<evidence type="ECO:0000313" key="8">
    <source>
        <dbReference type="EMBL" id="SMP75810.1"/>
    </source>
</evidence>
<feature type="transmembrane region" description="Helical" evidence="6">
    <location>
        <begin position="173"/>
        <end position="195"/>
    </location>
</feature>
<dbReference type="InterPro" id="IPR036259">
    <property type="entry name" value="MFS_trans_sf"/>
</dbReference>
<dbReference type="RefSeq" id="WP_283444688.1">
    <property type="nucleotide sequence ID" value="NZ_FXUL01000023.1"/>
</dbReference>
<evidence type="ECO:0000256" key="3">
    <source>
        <dbReference type="ARBA" id="ARBA00022692"/>
    </source>
</evidence>
<feature type="domain" description="Major facilitator superfamily (MFS) profile" evidence="7">
    <location>
        <begin position="20"/>
        <end position="411"/>
    </location>
</feature>
<comment type="caution">
    <text evidence="8">The sequence shown here is derived from an EMBL/GenBank/DDBJ whole genome shotgun (WGS) entry which is preliminary data.</text>
</comment>
<proteinExistence type="predicted"/>
<evidence type="ECO:0000256" key="1">
    <source>
        <dbReference type="ARBA" id="ARBA00004651"/>
    </source>
</evidence>
<sequence>MSVQSGGASRAPSSPRPAWLMLAALCSAFMLSHAYRTAAAMMAGRMQAEFALSPQQLGSYAGAFHFAFGAMQLFVGLAIDLHGVRRTMLATFPLAVAGALLSALAHSYSMVVLGQVLIGVGCSAAFLVCTVFITRYFAPERFASVSGMVLGIGGGGMLLTATPLAWVVQEVSWRVGFLVLAGLSALAWLLIFIVVRESPQQQPRHRESLGAAVRGMAGLMTLPHTIGIMALGAVTYAAFMSLRGLWLGPLLVERYGYTLVQSGNVALLVSVVSIMGPPLFGRFGPQGKGRRRWIVSCTFALIALFIAMALAPNAGAVLACSLLVGFLSGFIVLQYADVRASYPVALTGRAMSLLNMAMFLGVALVQWLSGTVASMANASSWHADTYSAALGLIAATLALGVVAFISLPAPD</sequence>
<evidence type="ECO:0000256" key="4">
    <source>
        <dbReference type="ARBA" id="ARBA00022989"/>
    </source>
</evidence>
<feature type="transmembrane region" description="Helical" evidence="6">
    <location>
        <begin position="145"/>
        <end position="167"/>
    </location>
</feature>
<dbReference type="PANTHER" id="PTHR43124:SF3">
    <property type="entry name" value="CHLORAMPHENICOL EFFLUX PUMP RV0191"/>
    <property type="match status" value="1"/>
</dbReference>